<name>A0A1S8TXH2_9CLOT</name>
<dbReference type="STRING" id="29367.CLPUN_04380"/>
<organism evidence="1 2">
    <name type="scientific">Clostridium puniceum</name>
    <dbReference type="NCBI Taxonomy" id="29367"/>
    <lineage>
        <taxon>Bacteria</taxon>
        <taxon>Bacillati</taxon>
        <taxon>Bacillota</taxon>
        <taxon>Clostridia</taxon>
        <taxon>Eubacteriales</taxon>
        <taxon>Clostridiaceae</taxon>
        <taxon>Clostridium</taxon>
    </lineage>
</organism>
<dbReference type="AlphaFoldDB" id="A0A1S8TXH2"/>
<comment type="caution">
    <text evidence="1">The sequence shown here is derived from an EMBL/GenBank/DDBJ whole genome shotgun (WGS) entry which is preliminary data.</text>
</comment>
<dbReference type="Proteomes" id="UP000190890">
    <property type="component" value="Unassembled WGS sequence"/>
</dbReference>
<dbReference type="EMBL" id="LZZM01000022">
    <property type="protein sequence ID" value="OOM82299.1"/>
    <property type="molecule type" value="Genomic_DNA"/>
</dbReference>
<evidence type="ECO:0000313" key="1">
    <source>
        <dbReference type="EMBL" id="OOM82299.1"/>
    </source>
</evidence>
<evidence type="ECO:0000313" key="2">
    <source>
        <dbReference type="Proteomes" id="UP000190890"/>
    </source>
</evidence>
<protein>
    <submittedName>
        <fullName evidence="1">Uncharacterized protein</fullName>
    </submittedName>
</protein>
<accession>A0A1S8TXH2</accession>
<keyword evidence="2" id="KW-1185">Reference proteome</keyword>
<gene>
    <name evidence="1" type="ORF">CLPUN_04380</name>
</gene>
<sequence>MCNVDDIKFNIEESWKSVSIKERGNKAKIKKCNEKNVKKSNKALVMERQIQDIDDKFIELISKYKQEIIKIYYDEYEFLTVILKCSQFKELLGSKYMPSCVVGITFNQNSNMVVLQFNNYENLDEKYKKNIKKYMSCWI</sequence>
<reference evidence="1 2" key="1">
    <citation type="submission" date="2016-05" db="EMBL/GenBank/DDBJ databases">
        <title>Microbial solvent formation.</title>
        <authorList>
            <person name="Poehlein A."/>
            <person name="Montoya Solano J.D."/>
            <person name="Flitsch S."/>
            <person name="Krabben P."/>
            <person name="Duerre P."/>
            <person name="Daniel R."/>
        </authorList>
    </citation>
    <scope>NUCLEOTIDE SEQUENCE [LARGE SCALE GENOMIC DNA]</scope>
    <source>
        <strain evidence="1 2">DSM 2619</strain>
    </source>
</reference>
<proteinExistence type="predicted"/>
<dbReference type="RefSeq" id="WP_077845738.1">
    <property type="nucleotide sequence ID" value="NZ_LZZM01000022.1"/>
</dbReference>